<protein>
    <submittedName>
        <fullName evidence="1">Flavodoxin-like fold-containing protein</fullName>
    </submittedName>
</protein>
<reference evidence="1 2" key="1">
    <citation type="submission" date="2015-03" db="EMBL/GenBank/DDBJ databases">
        <authorList>
            <person name="Regsiter A."/>
            <person name="william w."/>
        </authorList>
    </citation>
    <scope>NUCLEOTIDE SEQUENCE [LARGE SCALE GENOMIC DNA]</scope>
    <source>
        <strain evidence="1 2">CB1</strain>
    </source>
</reference>
<organism evidence="1 2">
    <name type="scientific">Thiomonas arsenitoxydans (strain DSM 22701 / CIP 110005 / 3As)</name>
    <dbReference type="NCBI Taxonomy" id="426114"/>
    <lineage>
        <taxon>Bacteria</taxon>
        <taxon>Pseudomonadati</taxon>
        <taxon>Pseudomonadota</taxon>
        <taxon>Betaproteobacteria</taxon>
        <taxon>Burkholderiales</taxon>
        <taxon>Thiomonas</taxon>
    </lineage>
</organism>
<evidence type="ECO:0000313" key="1">
    <source>
        <dbReference type="EMBL" id="CQR30981.1"/>
    </source>
</evidence>
<sequence>MAWAMGDPPRKVVTRYLRALCGRGVRIRYHARYHMNVATRDQLERFALRVEDAMHRLPR</sequence>
<keyword evidence="2" id="KW-1185">Reference proteome</keyword>
<proteinExistence type="predicted"/>
<dbReference type="Proteomes" id="UP000078599">
    <property type="component" value="Unassembled WGS sequence"/>
</dbReference>
<gene>
    <name evidence="1" type="ORF">THICB1_160040</name>
</gene>
<evidence type="ECO:0000313" key="2">
    <source>
        <dbReference type="Proteomes" id="UP000078599"/>
    </source>
</evidence>
<accession>A0ABM9T3Y1</accession>
<comment type="caution">
    <text evidence="1">The sequence shown here is derived from an EMBL/GenBank/DDBJ whole genome shotgun (WGS) entry which is preliminary data.</text>
</comment>
<name>A0ABM9T3Y1_THIA3</name>
<dbReference type="EMBL" id="CTRI01000008">
    <property type="protein sequence ID" value="CQR30981.1"/>
    <property type="molecule type" value="Genomic_DNA"/>
</dbReference>